<dbReference type="EMBL" id="FRDM01000076">
    <property type="protein sequence ID" value="SHN88998.1"/>
    <property type="molecule type" value="Genomic_DNA"/>
</dbReference>
<accession>A0A1M7V1A9</accession>
<dbReference type="OrthoDB" id="5193634at2"/>
<dbReference type="AlphaFoldDB" id="A0A1M7V1A9"/>
<dbReference type="RefSeq" id="WP_072921464.1">
    <property type="nucleotide sequence ID" value="NZ_FRDM01000076.1"/>
</dbReference>
<evidence type="ECO:0000313" key="2">
    <source>
        <dbReference type="Proteomes" id="UP000184428"/>
    </source>
</evidence>
<gene>
    <name evidence="1" type="ORF">SAMN05660350_04990</name>
</gene>
<protein>
    <submittedName>
        <fullName evidence="1">Uncharacterized protein</fullName>
    </submittedName>
</protein>
<sequence length="66" mass="7451">MTQRPRTAVFLARAWWEEGQFRARITYCLDIQAGPAAETRIVTADPAEARQHLATWLDQFTTAASS</sequence>
<name>A0A1M7V1A9_9ACTN</name>
<organism evidence="1 2">
    <name type="scientific">Geodermatophilus obscurus</name>
    <dbReference type="NCBI Taxonomy" id="1861"/>
    <lineage>
        <taxon>Bacteria</taxon>
        <taxon>Bacillati</taxon>
        <taxon>Actinomycetota</taxon>
        <taxon>Actinomycetes</taxon>
        <taxon>Geodermatophilales</taxon>
        <taxon>Geodermatophilaceae</taxon>
        <taxon>Geodermatophilus</taxon>
    </lineage>
</organism>
<evidence type="ECO:0000313" key="1">
    <source>
        <dbReference type="EMBL" id="SHN88998.1"/>
    </source>
</evidence>
<reference evidence="1 2" key="1">
    <citation type="submission" date="2016-12" db="EMBL/GenBank/DDBJ databases">
        <authorList>
            <person name="Song W.-J."/>
            <person name="Kurnit D.M."/>
        </authorList>
    </citation>
    <scope>NUCLEOTIDE SEQUENCE [LARGE SCALE GENOMIC DNA]</scope>
    <source>
        <strain evidence="1 2">DSM 43162</strain>
    </source>
</reference>
<dbReference type="Proteomes" id="UP000184428">
    <property type="component" value="Unassembled WGS sequence"/>
</dbReference>
<proteinExistence type="predicted"/>